<reference evidence="2 3" key="1">
    <citation type="submission" date="2018-07" db="EMBL/GenBank/DDBJ databases">
        <title>Genome sequences of Haloplanus salinus JCM 18368T.</title>
        <authorList>
            <person name="Kim Y.B."/>
            <person name="Roh S.W."/>
        </authorList>
    </citation>
    <scope>NUCLEOTIDE SEQUENCE [LARGE SCALE GENOMIC DNA]</scope>
    <source>
        <strain evidence="2 3">JCM 18368</strain>
    </source>
</reference>
<evidence type="ECO:0000313" key="2">
    <source>
        <dbReference type="EMBL" id="RCU43702.1"/>
    </source>
</evidence>
<accession>A0A368MZN1</accession>
<gene>
    <name evidence="2" type="ORF">DU504_17565</name>
</gene>
<dbReference type="SUPFAM" id="SSF46785">
    <property type="entry name" value="Winged helix' DNA-binding domain"/>
    <property type="match status" value="1"/>
</dbReference>
<organism evidence="2 3">
    <name type="scientific">Haloplanus salinus</name>
    <dbReference type="NCBI Taxonomy" id="1126245"/>
    <lineage>
        <taxon>Archaea</taxon>
        <taxon>Methanobacteriati</taxon>
        <taxon>Methanobacteriota</taxon>
        <taxon>Stenosarchaea group</taxon>
        <taxon>Halobacteria</taxon>
        <taxon>Halobacteriales</taxon>
        <taxon>Haloferacaceae</taxon>
        <taxon>Haloplanus</taxon>
    </lineage>
</organism>
<name>A0A368MZN1_9EURY</name>
<dbReference type="Gene3D" id="1.10.10.10">
    <property type="entry name" value="Winged helix-like DNA-binding domain superfamily/Winged helix DNA-binding domain"/>
    <property type="match status" value="1"/>
</dbReference>
<protein>
    <submittedName>
        <fullName evidence="2">PadR family transcriptional regulator</fullName>
    </submittedName>
</protein>
<evidence type="ECO:0000313" key="3">
    <source>
        <dbReference type="Proteomes" id="UP000252189"/>
    </source>
</evidence>
<feature type="domain" description="Transcription regulator PadR N-terminal" evidence="1">
    <location>
        <begin position="10"/>
        <end position="77"/>
    </location>
</feature>
<dbReference type="OrthoDB" id="275503at2157"/>
<dbReference type="InterPro" id="IPR036388">
    <property type="entry name" value="WH-like_DNA-bd_sf"/>
</dbReference>
<proteinExistence type="predicted"/>
<evidence type="ECO:0000259" key="1">
    <source>
        <dbReference type="Pfam" id="PF03551"/>
    </source>
</evidence>
<dbReference type="Pfam" id="PF03551">
    <property type="entry name" value="PadR"/>
    <property type="match status" value="1"/>
</dbReference>
<dbReference type="InterPro" id="IPR005149">
    <property type="entry name" value="Tscrpt_reg_PadR_N"/>
</dbReference>
<dbReference type="Proteomes" id="UP000252189">
    <property type="component" value="Unassembled WGS sequence"/>
</dbReference>
<comment type="caution">
    <text evidence="2">The sequence shown here is derived from an EMBL/GenBank/DDBJ whole genome shotgun (WGS) entry which is preliminary data.</text>
</comment>
<dbReference type="EMBL" id="QPHM01000004">
    <property type="protein sequence ID" value="RCU43702.1"/>
    <property type="molecule type" value="Genomic_DNA"/>
</dbReference>
<dbReference type="AlphaFoldDB" id="A0A368MZN1"/>
<keyword evidence="3" id="KW-1185">Reference proteome</keyword>
<dbReference type="InterPro" id="IPR036390">
    <property type="entry name" value="WH_DNA-bd_sf"/>
</dbReference>
<sequence length="89" mass="9955">MLSGYSSSAVLSRLRESPDCGAQISRRVGVLNTGTKFLGHLYPNLDTLVEKGLVKKGDKDCRANVNTVTKCGQRVLEARRDWERQYVEL</sequence>